<evidence type="ECO:0000313" key="2">
    <source>
        <dbReference type="EMBL" id="OCL01647.1"/>
    </source>
</evidence>
<evidence type="ECO:0000256" key="1">
    <source>
        <dbReference type="SAM" id="MobiDB-lite"/>
    </source>
</evidence>
<feature type="compositionally biased region" description="Low complexity" evidence="1">
    <location>
        <begin position="84"/>
        <end position="93"/>
    </location>
</feature>
<protein>
    <submittedName>
        <fullName evidence="2">Uncharacterized protein</fullName>
    </submittedName>
</protein>
<feature type="compositionally biased region" description="Polar residues" evidence="1">
    <location>
        <begin position="403"/>
        <end position="413"/>
    </location>
</feature>
<keyword evidence="3" id="KW-1185">Reference proteome</keyword>
<proteinExistence type="predicted"/>
<feature type="compositionally biased region" description="Basic and acidic residues" evidence="1">
    <location>
        <begin position="391"/>
        <end position="400"/>
    </location>
</feature>
<dbReference type="EMBL" id="KV751094">
    <property type="protein sequence ID" value="OCL01647.1"/>
    <property type="molecule type" value="Genomic_DNA"/>
</dbReference>
<organism evidence="2 3">
    <name type="scientific">Glonium stellatum</name>
    <dbReference type="NCBI Taxonomy" id="574774"/>
    <lineage>
        <taxon>Eukaryota</taxon>
        <taxon>Fungi</taxon>
        <taxon>Dikarya</taxon>
        <taxon>Ascomycota</taxon>
        <taxon>Pezizomycotina</taxon>
        <taxon>Dothideomycetes</taxon>
        <taxon>Pleosporomycetidae</taxon>
        <taxon>Gloniales</taxon>
        <taxon>Gloniaceae</taxon>
        <taxon>Glonium</taxon>
    </lineage>
</organism>
<dbReference type="Proteomes" id="UP000250140">
    <property type="component" value="Unassembled WGS sequence"/>
</dbReference>
<feature type="compositionally biased region" description="Polar residues" evidence="1">
    <location>
        <begin position="11"/>
        <end position="29"/>
    </location>
</feature>
<feature type="compositionally biased region" description="Polar residues" evidence="1">
    <location>
        <begin position="430"/>
        <end position="440"/>
    </location>
</feature>
<feature type="region of interest" description="Disordered" evidence="1">
    <location>
        <begin position="147"/>
        <end position="233"/>
    </location>
</feature>
<accession>A0A8E2EMU6</accession>
<dbReference type="OrthoDB" id="10510454at2759"/>
<name>A0A8E2EMU6_9PEZI</name>
<dbReference type="AlphaFoldDB" id="A0A8E2EMU6"/>
<feature type="compositionally biased region" description="Basic and acidic residues" evidence="1">
    <location>
        <begin position="1"/>
        <end position="10"/>
    </location>
</feature>
<evidence type="ECO:0000313" key="3">
    <source>
        <dbReference type="Proteomes" id="UP000250140"/>
    </source>
</evidence>
<gene>
    <name evidence="2" type="ORF">AOQ84DRAFT_426814</name>
</gene>
<feature type="region of interest" description="Disordered" evidence="1">
    <location>
        <begin position="84"/>
        <end position="132"/>
    </location>
</feature>
<feature type="region of interest" description="Disordered" evidence="1">
    <location>
        <begin position="1"/>
        <end position="40"/>
    </location>
</feature>
<feature type="compositionally biased region" description="Polar residues" evidence="1">
    <location>
        <begin position="355"/>
        <end position="366"/>
    </location>
</feature>
<reference evidence="2 3" key="1">
    <citation type="journal article" date="2016" name="Nat. Commun.">
        <title>Ectomycorrhizal ecology is imprinted in the genome of the dominant symbiotic fungus Cenococcum geophilum.</title>
        <authorList>
            <consortium name="DOE Joint Genome Institute"/>
            <person name="Peter M."/>
            <person name="Kohler A."/>
            <person name="Ohm R.A."/>
            <person name="Kuo A."/>
            <person name="Krutzmann J."/>
            <person name="Morin E."/>
            <person name="Arend M."/>
            <person name="Barry K.W."/>
            <person name="Binder M."/>
            <person name="Choi C."/>
            <person name="Clum A."/>
            <person name="Copeland A."/>
            <person name="Grisel N."/>
            <person name="Haridas S."/>
            <person name="Kipfer T."/>
            <person name="LaButti K."/>
            <person name="Lindquist E."/>
            <person name="Lipzen A."/>
            <person name="Maire R."/>
            <person name="Meier B."/>
            <person name="Mihaltcheva S."/>
            <person name="Molinier V."/>
            <person name="Murat C."/>
            <person name="Poggeler S."/>
            <person name="Quandt C.A."/>
            <person name="Sperisen C."/>
            <person name="Tritt A."/>
            <person name="Tisserant E."/>
            <person name="Crous P.W."/>
            <person name="Henrissat B."/>
            <person name="Nehls U."/>
            <person name="Egli S."/>
            <person name="Spatafora J.W."/>
            <person name="Grigoriev I.V."/>
            <person name="Martin F.M."/>
        </authorList>
    </citation>
    <scope>NUCLEOTIDE SEQUENCE [LARGE SCALE GENOMIC DNA]</scope>
    <source>
        <strain evidence="2 3">CBS 207.34</strain>
    </source>
</reference>
<sequence>MQLKSEHTDSDATSVDSRSSRFSPPTDGNDTPVLTPITPIRTNHQHYSIDSGIPDLKPKIRHESGANRALAQLARQAQILYTQTQHAQTHTQQNYVRAPSHPQPPAMGHYLKTHGIGSPEDNKPPNRQQDLASVPASPLTLSVDQCKGVPRAGSQHDHLRPNIPTASIARVPPSKILRSQLDVSDSPAPDLNAPRMASQKPKTQVDGKSRPSMLTDNGSPKNRKKDFKDLPAIRQKGREARLRAIKEHWGCPVRDCIPQNIRPRKQDGAWRKAHQGDEAAIENDPRNWSDHLLNELSALSRITRKELGYAQKLMLEQVNRRLADVGGRKGRHATVVEILLSDLKRATAIAHERNSVANQTSDSTIIPSVEKPEDGQKPAKYSRATTMSRDATADKEEVVPRRASTTIGLQYDSTKGGDQMLSDDGGYQASADSRSPSPLANRSAPLQGVLRRGPMPNPQEELPETADDSADVKNAADNITLTGDPHVRHYSEEAYNAYMQMLHYQNMVAEGRARAFRQQEQVFELQALASTARAQAAEARTRALLEEANADQTKFEIHKLAFNRTMMNERREN</sequence>
<feature type="region of interest" description="Disordered" evidence="1">
    <location>
        <begin position="354"/>
        <end position="470"/>
    </location>
</feature>